<evidence type="ECO:0000313" key="2">
    <source>
        <dbReference type="Proteomes" id="UP000075653"/>
    </source>
</evidence>
<dbReference type="AlphaFoldDB" id="A0A149VZZ2"/>
<dbReference type="Proteomes" id="UP000075653">
    <property type="component" value="Unassembled WGS sequence"/>
</dbReference>
<protein>
    <submittedName>
        <fullName evidence="1">Uncharacterized protein</fullName>
    </submittedName>
</protein>
<comment type="caution">
    <text evidence="1">The sequence shown here is derived from an EMBL/GenBank/DDBJ whole genome shotgun (WGS) entry which is preliminary data.</text>
</comment>
<evidence type="ECO:0000313" key="1">
    <source>
        <dbReference type="EMBL" id="KXW58809.1"/>
    </source>
</evidence>
<keyword evidence="2" id="KW-1185">Reference proteome</keyword>
<gene>
    <name evidence="1" type="ORF">FEMY_06880</name>
</gene>
<sequence length="53" mass="6233">MREQLLDCERWPLFMKHAVAVCTNRPKVFDWVNQVFLAYVGNRLQVVNLLISA</sequence>
<name>A0A149VZZ2_9PROT</name>
<dbReference type="EMBL" id="LRRD01000010">
    <property type="protein sequence ID" value="KXW58809.1"/>
    <property type="molecule type" value="Genomic_DNA"/>
</dbReference>
<accession>A0A149VZZ2</accession>
<reference evidence="1 2" key="1">
    <citation type="submission" date="2016-01" db="EMBL/GenBank/DDBJ databases">
        <title>Genome sequence of the acidophilic iron oxidising Ferrovum strain Z-31.</title>
        <authorList>
            <person name="Poehlein A."/>
            <person name="Ullrich S.R."/>
            <person name="Schloemann M."/>
            <person name="Muehling M."/>
            <person name="Daniel R."/>
        </authorList>
    </citation>
    <scope>NUCLEOTIDE SEQUENCE [LARGE SCALE GENOMIC DNA]</scope>
    <source>
        <strain evidence="1 2">Z-31</strain>
    </source>
</reference>
<organism evidence="1 2">
    <name type="scientific">Ferrovum myxofaciens</name>
    <dbReference type="NCBI Taxonomy" id="416213"/>
    <lineage>
        <taxon>Bacteria</taxon>
        <taxon>Pseudomonadati</taxon>
        <taxon>Pseudomonadota</taxon>
        <taxon>Betaproteobacteria</taxon>
        <taxon>Ferrovales</taxon>
        <taxon>Ferrovaceae</taxon>
        <taxon>Ferrovum</taxon>
    </lineage>
</organism>
<proteinExistence type="predicted"/>
<dbReference type="PATRIC" id="fig|1789004.3.peg.693"/>